<name>A0A5N6M8E9_9ASTR</name>
<protein>
    <recommendedName>
        <fullName evidence="2">Reverse transcriptase Ty1/copia-type domain-containing protein</fullName>
    </recommendedName>
</protein>
<dbReference type="EMBL" id="SZYD01000016">
    <property type="protein sequence ID" value="KAD3336925.1"/>
    <property type="molecule type" value="Genomic_DNA"/>
</dbReference>
<feature type="domain" description="Reverse transcriptase Ty1/copia-type" evidence="2">
    <location>
        <begin position="229"/>
        <end position="468"/>
    </location>
</feature>
<feature type="compositionally biased region" description="Pro residues" evidence="1">
    <location>
        <begin position="114"/>
        <end position="132"/>
    </location>
</feature>
<reference evidence="3 4" key="1">
    <citation type="submission" date="2019-05" db="EMBL/GenBank/DDBJ databases">
        <title>Mikania micrantha, genome provides insights into the molecular mechanism of rapid growth.</title>
        <authorList>
            <person name="Liu B."/>
        </authorList>
    </citation>
    <scope>NUCLEOTIDE SEQUENCE [LARGE SCALE GENOMIC DNA]</scope>
    <source>
        <strain evidence="3">NLD-2019</strain>
        <tissue evidence="3">Leaf</tissue>
    </source>
</reference>
<feature type="compositionally biased region" description="Polar residues" evidence="1">
    <location>
        <begin position="181"/>
        <end position="210"/>
    </location>
</feature>
<dbReference type="OrthoDB" id="1737296at2759"/>
<evidence type="ECO:0000313" key="3">
    <source>
        <dbReference type="EMBL" id="KAD3336925.1"/>
    </source>
</evidence>
<proteinExistence type="predicted"/>
<dbReference type="SUPFAM" id="SSF56672">
    <property type="entry name" value="DNA/RNA polymerases"/>
    <property type="match status" value="1"/>
</dbReference>
<feature type="compositionally biased region" description="Low complexity" evidence="1">
    <location>
        <begin position="133"/>
        <end position="159"/>
    </location>
</feature>
<keyword evidence="4" id="KW-1185">Reference proteome</keyword>
<feature type="compositionally biased region" description="Pro residues" evidence="1">
    <location>
        <begin position="76"/>
        <end position="107"/>
    </location>
</feature>
<evidence type="ECO:0000313" key="4">
    <source>
        <dbReference type="Proteomes" id="UP000326396"/>
    </source>
</evidence>
<dbReference type="PANTHER" id="PTHR11439">
    <property type="entry name" value="GAG-POL-RELATED RETROTRANSPOSON"/>
    <property type="match status" value="1"/>
</dbReference>
<dbReference type="AlphaFoldDB" id="A0A5N6M8E9"/>
<dbReference type="Proteomes" id="UP000326396">
    <property type="component" value="Linkage Group LG6"/>
</dbReference>
<sequence>MANQIIPFTTTEKTAHNSHKFAFTLSPTNYGHWKLLIQPFLTTHSLFGYVDGSIPCPPSTISSPGTSGKDDTAVPPTAPYQPPQSPQNSPTPPPPDISQHPNPPPSSPEISQHPNPPPSPPETSQHPNPPPSQSQNQPQNQHQTPPTQQQNYPQNQPPSDETQPNPILPTRQRPAHLRPNPKQTNPYNPSSFHTAVTPSTTEPTNFTNANKDPHWRQAMTDEYSALIRNGTWSLVPPVPNTNVVDCKWVYKLKRDQHGAIKRYKARLVAKGFNQQPGIDYTETFSPVVKSTTIRVVLSLAVAKHWHLRQLDVQNAFLHGDLKETVYLKQPPDPRYPNHVCLLHKSLYGLKQAPRAWFERLSSALAALGFTGSKTDPSLFIYSGHGTLLYMLVYVDDIILTGNNNQAISYVVKRLSQSFAIQDMGSLSYFLGIEVVRQGSDIILSQQKYIRELLDRAQLSHSKPVPSPCTTSASLFLGDSSPFDNPEKYRQMVGALQYVTLSRPDITFAVNKVCQFMHSPTDNHWSAVKRILRYLHGTANHGPGSPPLHP</sequence>
<dbReference type="InterPro" id="IPR013103">
    <property type="entry name" value="RVT_2"/>
</dbReference>
<feature type="region of interest" description="Disordered" evidence="1">
    <location>
        <begin position="58"/>
        <end position="213"/>
    </location>
</feature>
<accession>A0A5N6M8E9</accession>
<gene>
    <name evidence="3" type="ORF">E3N88_32445</name>
</gene>
<dbReference type="Pfam" id="PF07727">
    <property type="entry name" value="RVT_2"/>
    <property type="match status" value="1"/>
</dbReference>
<comment type="caution">
    <text evidence="3">The sequence shown here is derived from an EMBL/GenBank/DDBJ whole genome shotgun (WGS) entry which is preliminary data.</text>
</comment>
<dbReference type="PANTHER" id="PTHR11439:SF458">
    <property type="entry name" value="RNA-DIRECTED DNA POLYMERASE"/>
    <property type="match status" value="1"/>
</dbReference>
<dbReference type="InterPro" id="IPR043502">
    <property type="entry name" value="DNA/RNA_pol_sf"/>
</dbReference>
<evidence type="ECO:0000256" key="1">
    <source>
        <dbReference type="SAM" id="MobiDB-lite"/>
    </source>
</evidence>
<organism evidence="3 4">
    <name type="scientific">Mikania micrantha</name>
    <name type="common">bitter vine</name>
    <dbReference type="NCBI Taxonomy" id="192012"/>
    <lineage>
        <taxon>Eukaryota</taxon>
        <taxon>Viridiplantae</taxon>
        <taxon>Streptophyta</taxon>
        <taxon>Embryophyta</taxon>
        <taxon>Tracheophyta</taxon>
        <taxon>Spermatophyta</taxon>
        <taxon>Magnoliopsida</taxon>
        <taxon>eudicotyledons</taxon>
        <taxon>Gunneridae</taxon>
        <taxon>Pentapetalae</taxon>
        <taxon>asterids</taxon>
        <taxon>campanulids</taxon>
        <taxon>Asterales</taxon>
        <taxon>Asteraceae</taxon>
        <taxon>Asteroideae</taxon>
        <taxon>Heliantheae alliance</taxon>
        <taxon>Eupatorieae</taxon>
        <taxon>Mikania</taxon>
    </lineage>
</organism>
<evidence type="ECO:0000259" key="2">
    <source>
        <dbReference type="Pfam" id="PF07727"/>
    </source>
</evidence>
<dbReference type="PRINTS" id="PR01217">
    <property type="entry name" value="PRICHEXTENSN"/>
</dbReference>